<protein>
    <submittedName>
        <fullName evidence="4">DNA-binding NarL/FixJ family response regulator</fullName>
    </submittedName>
</protein>
<feature type="domain" description="HTH luxR-type" evidence="3">
    <location>
        <begin position="175"/>
        <end position="240"/>
    </location>
</feature>
<gene>
    <name evidence="4" type="ORF">FHU40_004732</name>
</gene>
<dbReference type="InterPro" id="IPR016032">
    <property type="entry name" value="Sig_transdc_resp-reg_C-effctor"/>
</dbReference>
<dbReference type="Gene3D" id="3.40.50.2300">
    <property type="match status" value="1"/>
</dbReference>
<reference evidence="4 5" key="1">
    <citation type="submission" date="2020-08" db="EMBL/GenBank/DDBJ databases">
        <title>Sequencing the genomes of 1000 actinobacteria strains.</title>
        <authorList>
            <person name="Klenk H.-P."/>
        </authorList>
    </citation>
    <scope>NUCLEOTIDE SEQUENCE [LARGE SCALE GENOMIC DNA]</scope>
    <source>
        <strain evidence="4 5">DSM 105498</strain>
    </source>
</reference>
<dbReference type="PRINTS" id="PR00038">
    <property type="entry name" value="HTHLUXR"/>
</dbReference>
<dbReference type="InterPro" id="IPR000792">
    <property type="entry name" value="Tscrpt_reg_LuxR_C"/>
</dbReference>
<organism evidence="4 5">
    <name type="scientific">Nocardioides soli</name>
    <dbReference type="NCBI Taxonomy" id="1036020"/>
    <lineage>
        <taxon>Bacteria</taxon>
        <taxon>Bacillati</taxon>
        <taxon>Actinomycetota</taxon>
        <taxon>Actinomycetes</taxon>
        <taxon>Propionibacteriales</taxon>
        <taxon>Nocardioidaceae</taxon>
        <taxon>Nocardioides</taxon>
    </lineage>
</organism>
<sequence length="253" mass="26557">MTDTDTSTDTDTDTADVTPLPRRRPPRLTIVEQHAAFSDALEGSLWGRFRVRQVVVPGRATAAGIVAAARATRPDLALVSSRLGPYVDGEAVIDGLSGHGAAVVALCSTPVDRDPASWGRWLRAGAVGVLSHSCDLATLRDALDRAAAGRPLLDAAQREPLLAAARRADDHAGSARSRLDSLTPREREIVTQLMGGRSTAAIAREGVVSEATVRTQIKSIFAKLGVNSQLAAVALAHQAGWSAPAEHWLSVAG</sequence>
<keyword evidence="5" id="KW-1185">Reference proteome</keyword>
<dbReference type="SUPFAM" id="SSF52172">
    <property type="entry name" value="CheY-like"/>
    <property type="match status" value="1"/>
</dbReference>
<dbReference type="PANTHER" id="PTHR43214">
    <property type="entry name" value="TWO-COMPONENT RESPONSE REGULATOR"/>
    <property type="match status" value="1"/>
</dbReference>
<evidence type="ECO:0000256" key="1">
    <source>
        <dbReference type="ARBA" id="ARBA00023125"/>
    </source>
</evidence>
<keyword evidence="1 4" id="KW-0238">DNA-binding</keyword>
<evidence type="ECO:0000259" key="3">
    <source>
        <dbReference type="PROSITE" id="PS50043"/>
    </source>
</evidence>
<evidence type="ECO:0000256" key="2">
    <source>
        <dbReference type="SAM" id="MobiDB-lite"/>
    </source>
</evidence>
<dbReference type="GO" id="GO:0006355">
    <property type="term" value="P:regulation of DNA-templated transcription"/>
    <property type="evidence" value="ECO:0007669"/>
    <property type="project" value="InterPro"/>
</dbReference>
<dbReference type="Proteomes" id="UP000589626">
    <property type="component" value="Unassembled WGS sequence"/>
</dbReference>
<dbReference type="Pfam" id="PF00196">
    <property type="entry name" value="GerE"/>
    <property type="match status" value="1"/>
</dbReference>
<dbReference type="InterPro" id="IPR011006">
    <property type="entry name" value="CheY-like_superfamily"/>
</dbReference>
<accession>A0A7W4W0V0</accession>
<evidence type="ECO:0000313" key="4">
    <source>
        <dbReference type="EMBL" id="MBB3044879.1"/>
    </source>
</evidence>
<dbReference type="RefSeq" id="WP_183594898.1">
    <property type="nucleotide sequence ID" value="NZ_JACHWR010000004.1"/>
</dbReference>
<evidence type="ECO:0000313" key="5">
    <source>
        <dbReference type="Proteomes" id="UP000589626"/>
    </source>
</evidence>
<comment type="caution">
    <text evidence="4">The sequence shown here is derived from an EMBL/GenBank/DDBJ whole genome shotgun (WGS) entry which is preliminary data.</text>
</comment>
<name>A0A7W4W0V0_9ACTN</name>
<feature type="compositionally biased region" description="Acidic residues" evidence="2">
    <location>
        <begin position="1"/>
        <end position="14"/>
    </location>
</feature>
<dbReference type="SMART" id="SM00421">
    <property type="entry name" value="HTH_LUXR"/>
    <property type="match status" value="1"/>
</dbReference>
<dbReference type="AlphaFoldDB" id="A0A7W4W0V0"/>
<dbReference type="GO" id="GO:0003677">
    <property type="term" value="F:DNA binding"/>
    <property type="evidence" value="ECO:0007669"/>
    <property type="project" value="UniProtKB-KW"/>
</dbReference>
<dbReference type="EMBL" id="JACHWR010000004">
    <property type="protein sequence ID" value="MBB3044879.1"/>
    <property type="molecule type" value="Genomic_DNA"/>
</dbReference>
<dbReference type="PROSITE" id="PS50043">
    <property type="entry name" value="HTH_LUXR_2"/>
    <property type="match status" value="1"/>
</dbReference>
<dbReference type="CDD" id="cd06170">
    <property type="entry name" value="LuxR_C_like"/>
    <property type="match status" value="1"/>
</dbReference>
<dbReference type="InterPro" id="IPR039420">
    <property type="entry name" value="WalR-like"/>
</dbReference>
<feature type="region of interest" description="Disordered" evidence="2">
    <location>
        <begin position="1"/>
        <end position="25"/>
    </location>
</feature>
<proteinExistence type="predicted"/>
<dbReference type="SUPFAM" id="SSF46894">
    <property type="entry name" value="C-terminal effector domain of the bipartite response regulators"/>
    <property type="match status" value="1"/>
</dbReference>